<dbReference type="SMART" id="SM00220">
    <property type="entry name" value="S_TKc"/>
    <property type="match status" value="1"/>
</dbReference>
<feature type="region of interest" description="Disordered" evidence="11">
    <location>
        <begin position="127"/>
        <end position="155"/>
    </location>
</feature>
<evidence type="ECO:0000313" key="15">
    <source>
        <dbReference type="Proteomes" id="UP000695562"/>
    </source>
</evidence>
<evidence type="ECO:0000256" key="4">
    <source>
        <dbReference type="ARBA" id="ARBA00022741"/>
    </source>
</evidence>
<dbReference type="CDD" id="cd13118">
    <property type="entry name" value="POLO_box_1"/>
    <property type="match status" value="1"/>
</dbReference>
<dbReference type="InterPro" id="IPR033695">
    <property type="entry name" value="POLO_box_2"/>
</dbReference>
<evidence type="ECO:0000256" key="7">
    <source>
        <dbReference type="ARBA" id="ARBA00047899"/>
    </source>
</evidence>
<dbReference type="Proteomes" id="UP000695562">
    <property type="component" value="Unassembled WGS sequence"/>
</dbReference>
<evidence type="ECO:0000256" key="11">
    <source>
        <dbReference type="SAM" id="MobiDB-lite"/>
    </source>
</evidence>
<evidence type="ECO:0000256" key="10">
    <source>
        <dbReference type="RuleBase" id="RU361162"/>
    </source>
</evidence>
<keyword evidence="6 9" id="KW-0067">ATP-binding</keyword>
<dbReference type="GO" id="GO:0004674">
    <property type="term" value="F:protein serine/threonine kinase activity"/>
    <property type="evidence" value="ECO:0007669"/>
    <property type="project" value="UniProtKB-KW"/>
</dbReference>
<keyword evidence="1 10" id="KW-0723">Serine/threonine-protein kinase</keyword>
<evidence type="ECO:0000256" key="9">
    <source>
        <dbReference type="PROSITE-ProRule" id="PRU10141"/>
    </source>
</evidence>
<dbReference type="PROSITE" id="PS00107">
    <property type="entry name" value="PROTEIN_KINASE_ATP"/>
    <property type="match status" value="1"/>
</dbReference>
<feature type="compositionally biased region" description="Low complexity" evidence="11">
    <location>
        <begin position="137"/>
        <end position="154"/>
    </location>
</feature>
<evidence type="ECO:0000256" key="8">
    <source>
        <dbReference type="ARBA" id="ARBA00048679"/>
    </source>
</evidence>
<organism evidence="14 15">
    <name type="scientific">Polysphondylium violaceum</name>
    <dbReference type="NCBI Taxonomy" id="133409"/>
    <lineage>
        <taxon>Eukaryota</taxon>
        <taxon>Amoebozoa</taxon>
        <taxon>Evosea</taxon>
        <taxon>Eumycetozoa</taxon>
        <taxon>Dictyostelia</taxon>
        <taxon>Dictyosteliales</taxon>
        <taxon>Dictyosteliaceae</taxon>
        <taxon>Polysphondylium</taxon>
    </lineage>
</organism>
<dbReference type="PANTHER" id="PTHR24345">
    <property type="entry name" value="SERINE/THREONINE-PROTEIN KINASE PLK"/>
    <property type="match status" value="1"/>
</dbReference>
<dbReference type="AlphaFoldDB" id="A0A8J4Q5B5"/>
<keyword evidence="5 10" id="KW-0418">Kinase</keyword>
<dbReference type="SUPFAM" id="SSF82615">
    <property type="entry name" value="Polo-box domain"/>
    <property type="match status" value="2"/>
</dbReference>
<feature type="compositionally biased region" description="Low complexity" evidence="11">
    <location>
        <begin position="76"/>
        <end position="94"/>
    </location>
</feature>
<evidence type="ECO:0000259" key="12">
    <source>
        <dbReference type="PROSITE" id="PS50011"/>
    </source>
</evidence>
<dbReference type="Gene3D" id="3.30.1120.30">
    <property type="entry name" value="POLO box domain"/>
    <property type="match status" value="2"/>
</dbReference>
<evidence type="ECO:0000256" key="3">
    <source>
        <dbReference type="ARBA" id="ARBA00022737"/>
    </source>
</evidence>
<feature type="region of interest" description="Disordered" evidence="11">
    <location>
        <begin position="467"/>
        <end position="490"/>
    </location>
</feature>
<dbReference type="InterPro" id="IPR011009">
    <property type="entry name" value="Kinase-like_dom_sf"/>
</dbReference>
<feature type="domain" description="POLO box" evidence="13">
    <location>
        <begin position="572"/>
        <end position="656"/>
    </location>
</feature>
<dbReference type="GO" id="GO:0000922">
    <property type="term" value="C:spindle pole"/>
    <property type="evidence" value="ECO:0007669"/>
    <property type="project" value="TreeGrafter"/>
</dbReference>
<dbReference type="EC" id="2.7.11.21" evidence="10"/>
<accession>A0A8J4Q5B5</accession>
<sequence>MLTSTLNYNNNNNGGGNGANTMMGGVVMNQGKPLVTLSTTGAPLSSTLINNTNNIINNNNINNNVPQQKPSLVYTTSGTTTPTPLSSSTHSTFSDQENYYPNQNIMPSTNAANGASLITKSMVIRPPLSAPSTAPVQQQQQQQQPPQQQQLPQQPEEELIIQEVITSNGTSRIKKYKQGEFLGKGGFAKCYLMTDLETNKVYAAKITPKSSLQKSRARAKLKTEIKIHSSLNHENIVKFEHVFETEENVYILLGLCNQKTVMDIHKKRKFLMEYETKYYVYQVIMAVQYLHQHKVIHRDLKLGNLFIDNMRIKLGDFGLSTKVEHDGERKKTICGTPNYIAPEILENLNGHSYEVDVWSIGIILYTLLIGKPPFETPDVRNTYQRIKQNQYSFPDEAQISTSAKNLIISILNPQPEKRPNLSQILEHDFFCLSTIPKYLPVSSLTVPPTRSPSASQMMALPPALAQRSTTTSPKKSCSFANPTSNLSPNSQQKLLDLEKDDFHYRKLRRLEKMKENDMKTKILKQQFISTSESSTSIATMPTSVKELETKIANNHISDQNEVSSELPRNLIYITKYADFSNKYGLSYVLSNGFIGSYFNDSTKIISFIDSGIAHYMEHAKGTEGDGRRILNINDNHPHDTQKKVTLIKYFSNHFINVPELLVNNSNNNDNNNRQFPSDDEINQPVYVKKWIKSPKGIAFRLSDKTIQVYFLDKSMIIITKDQIVTYISSMGDIKTAKLAYFISNPVIDSKIVSRIKYTRDLLYSLHSKKPDQMFPSSPAK</sequence>
<dbReference type="GO" id="GO:0005737">
    <property type="term" value="C:cytoplasm"/>
    <property type="evidence" value="ECO:0007669"/>
    <property type="project" value="TreeGrafter"/>
</dbReference>
<evidence type="ECO:0000256" key="2">
    <source>
        <dbReference type="ARBA" id="ARBA00022679"/>
    </source>
</evidence>
<feature type="binding site" evidence="9">
    <location>
        <position position="205"/>
    </location>
    <ligand>
        <name>ATP</name>
        <dbReference type="ChEBI" id="CHEBI:30616"/>
    </ligand>
</feature>
<comment type="catalytic activity">
    <reaction evidence="10">
        <text>L-threonyl-[protein] + ATP = O-phospho-L-threonyl-[protein] + ADP + H(+)</text>
        <dbReference type="Rhea" id="RHEA:46608"/>
        <dbReference type="Rhea" id="RHEA-COMP:11060"/>
        <dbReference type="Rhea" id="RHEA-COMP:11605"/>
        <dbReference type="ChEBI" id="CHEBI:15378"/>
        <dbReference type="ChEBI" id="CHEBI:30013"/>
        <dbReference type="ChEBI" id="CHEBI:30616"/>
        <dbReference type="ChEBI" id="CHEBI:61977"/>
        <dbReference type="ChEBI" id="CHEBI:456216"/>
        <dbReference type="EC" id="2.7.11.21"/>
    </reaction>
</comment>
<dbReference type="GO" id="GO:0007052">
    <property type="term" value="P:mitotic spindle organization"/>
    <property type="evidence" value="ECO:0007669"/>
    <property type="project" value="TreeGrafter"/>
</dbReference>
<evidence type="ECO:0000256" key="6">
    <source>
        <dbReference type="ARBA" id="ARBA00022840"/>
    </source>
</evidence>
<comment type="catalytic activity">
    <reaction evidence="8">
        <text>L-seryl-[protein] + ATP = O-phospho-L-seryl-[protein] + ADP + H(+)</text>
        <dbReference type="Rhea" id="RHEA:17989"/>
        <dbReference type="Rhea" id="RHEA-COMP:9863"/>
        <dbReference type="Rhea" id="RHEA-COMP:11604"/>
        <dbReference type="ChEBI" id="CHEBI:15378"/>
        <dbReference type="ChEBI" id="CHEBI:29999"/>
        <dbReference type="ChEBI" id="CHEBI:30616"/>
        <dbReference type="ChEBI" id="CHEBI:83421"/>
        <dbReference type="ChEBI" id="CHEBI:456216"/>
        <dbReference type="EC" id="2.7.11.1"/>
    </reaction>
</comment>
<dbReference type="FunFam" id="1.10.510.10:FF:000571">
    <property type="entry name" value="Maternal embryonic leucine zipper kinase"/>
    <property type="match status" value="1"/>
</dbReference>
<dbReference type="FunFam" id="3.30.200.20:FF:000091">
    <property type="entry name" value="Serine/threonine-protein kinase PLK"/>
    <property type="match status" value="1"/>
</dbReference>
<keyword evidence="2 10" id="KW-0808">Transferase</keyword>
<dbReference type="InterPro" id="IPR017441">
    <property type="entry name" value="Protein_kinase_ATP_BS"/>
</dbReference>
<dbReference type="PROSITE" id="PS00108">
    <property type="entry name" value="PROTEIN_KINASE_ST"/>
    <property type="match status" value="1"/>
</dbReference>
<evidence type="ECO:0000256" key="1">
    <source>
        <dbReference type="ARBA" id="ARBA00022527"/>
    </source>
</evidence>
<comment type="caution">
    <text evidence="14">The sequence shown here is derived from an EMBL/GenBank/DDBJ whole genome shotgun (WGS) entry which is preliminary data.</text>
</comment>
<keyword evidence="4 9" id="KW-0547">Nucleotide-binding</keyword>
<dbReference type="GO" id="GO:0005524">
    <property type="term" value="F:ATP binding"/>
    <property type="evidence" value="ECO:0007669"/>
    <property type="project" value="UniProtKB-UniRule"/>
</dbReference>
<proteinExistence type="inferred from homology"/>
<dbReference type="Gene3D" id="1.10.510.10">
    <property type="entry name" value="Transferase(Phosphotransferase) domain 1"/>
    <property type="match status" value="1"/>
</dbReference>
<dbReference type="PANTHER" id="PTHR24345:SF0">
    <property type="entry name" value="CELL CYCLE SERINE_THREONINE-PROTEIN KINASE CDC5_MSD2"/>
    <property type="match status" value="1"/>
</dbReference>
<feature type="domain" description="Protein kinase" evidence="12">
    <location>
        <begin position="176"/>
        <end position="430"/>
    </location>
</feature>
<dbReference type="InterPro" id="IPR033701">
    <property type="entry name" value="POLO_box_1"/>
</dbReference>
<dbReference type="Pfam" id="PF00069">
    <property type="entry name" value="Pkinase"/>
    <property type="match status" value="1"/>
</dbReference>
<keyword evidence="3" id="KW-0677">Repeat</keyword>
<evidence type="ECO:0000256" key="5">
    <source>
        <dbReference type="ARBA" id="ARBA00022777"/>
    </source>
</evidence>
<evidence type="ECO:0000313" key="14">
    <source>
        <dbReference type="EMBL" id="KAF2074231.1"/>
    </source>
</evidence>
<feature type="region of interest" description="Disordered" evidence="11">
    <location>
        <begin position="76"/>
        <end position="99"/>
    </location>
</feature>
<dbReference type="PROSITE" id="PS50078">
    <property type="entry name" value="POLO_BOX"/>
    <property type="match status" value="2"/>
</dbReference>
<protein>
    <recommendedName>
        <fullName evidence="10">Serine/threonine-protein kinase PLK</fullName>
        <ecNumber evidence="10">2.7.11.21</ecNumber>
    </recommendedName>
    <alternativeName>
        <fullName evidence="10">Polo-like kinase</fullName>
    </alternativeName>
</protein>
<dbReference type="EMBL" id="AJWJ01000158">
    <property type="protein sequence ID" value="KAF2074231.1"/>
    <property type="molecule type" value="Genomic_DNA"/>
</dbReference>
<dbReference type="InterPro" id="IPR008271">
    <property type="entry name" value="Ser/Thr_kinase_AS"/>
</dbReference>
<dbReference type="InterPro" id="IPR036947">
    <property type="entry name" value="POLO_box_dom_sf"/>
</dbReference>
<dbReference type="SUPFAM" id="SSF56112">
    <property type="entry name" value="Protein kinase-like (PK-like)"/>
    <property type="match status" value="1"/>
</dbReference>
<keyword evidence="15" id="KW-1185">Reference proteome</keyword>
<dbReference type="CDD" id="cd14099">
    <property type="entry name" value="STKc_PLK"/>
    <property type="match status" value="1"/>
</dbReference>
<dbReference type="CDD" id="cd13117">
    <property type="entry name" value="POLO_box_2"/>
    <property type="match status" value="1"/>
</dbReference>
<dbReference type="InterPro" id="IPR000959">
    <property type="entry name" value="POLO_box_dom"/>
</dbReference>
<dbReference type="Gene3D" id="3.30.200.20">
    <property type="entry name" value="Phosphorylase Kinase, domain 1"/>
    <property type="match status" value="1"/>
</dbReference>
<evidence type="ECO:0000259" key="13">
    <source>
        <dbReference type="PROSITE" id="PS50078"/>
    </source>
</evidence>
<reference evidence="14" key="1">
    <citation type="submission" date="2020-01" db="EMBL/GenBank/DDBJ databases">
        <title>Development of genomics and gene disruption for Polysphondylium violaceum indicates a role for the polyketide synthase stlB in stalk morphogenesis.</title>
        <authorList>
            <person name="Narita B."/>
            <person name="Kawabe Y."/>
            <person name="Kin K."/>
            <person name="Saito T."/>
            <person name="Gibbs R."/>
            <person name="Kuspa A."/>
            <person name="Muzny D."/>
            <person name="Queller D."/>
            <person name="Richards S."/>
            <person name="Strassman J."/>
            <person name="Sucgang R."/>
            <person name="Worley K."/>
            <person name="Schaap P."/>
        </authorList>
    </citation>
    <scope>NUCLEOTIDE SEQUENCE</scope>
    <source>
        <strain evidence="14">QSvi11</strain>
    </source>
</reference>
<dbReference type="GO" id="GO:0000776">
    <property type="term" value="C:kinetochore"/>
    <property type="evidence" value="ECO:0007669"/>
    <property type="project" value="TreeGrafter"/>
</dbReference>
<name>A0A8J4Q5B5_9MYCE</name>
<dbReference type="PROSITE" id="PS50011">
    <property type="entry name" value="PROTEIN_KINASE_DOM"/>
    <property type="match status" value="1"/>
</dbReference>
<comment type="catalytic activity">
    <reaction evidence="7">
        <text>L-threonyl-[protein] + ATP = O-phospho-L-threonyl-[protein] + ADP + H(+)</text>
        <dbReference type="Rhea" id="RHEA:46608"/>
        <dbReference type="Rhea" id="RHEA-COMP:11060"/>
        <dbReference type="Rhea" id="RHEA-COMP:11605"/>
        <dbReference type="ChEBI" id="CHEBI:15378"/>
        <dbReference type="ChEBI" id="CHEBI:30013"/>
        <dbReference type="ChEBI" id="CHEBI:30616"/>
        <dbReference type="ChEBI" id="CHEBI:61977"/>
        <dbReference type="ChEBI" id="CHEBI:456216"/>
        <dbReference type="EC" id="2.7.11.1"/>
    </reaction>
</comment>
<dbReference type="Pfam" id="PF00659">
    <property type="entry name" value="POLO_box"/>
    <property type="match status" value="2"/>
</dbReference>
<dbReference type="GO" id="GO:0005634">
    <property type="term" value="C:nucleus"/>
    <property type="evidence" value="ECO:0007669"/>
    <property type="project" value="TreeGrafter"/>
</dbReference>
<feature type="domain" description="POLO box" evidence="13">
    <location>
        <begin position="686"/>
        <end position="767"/>
    </location>
</feature>
<dbReference type="OrthoDB" id="408964at2759"/>
<gene>
    <name evidence="14" type="ORF">CYY_004477</name>
</gene>
<dbReference type="InterPro" id="IPR000719">
    <property type="entry name" value="Prot_kinase_dom"/>
</dbReference>
<comment type="similarity">
    <text evidence="10">Belongs to the protein kinase superfamily. Ser/Thr protein kinase family. CDC5/Polo subfamily.</text>
</comment>